<name>A0ACC1MX18_9HYPO</name>
<gene>
    <name evidence="1" type="ORF">NQ176_g8039</name>
</gene>
<evidence type="ECO:0000313" key="2">
    <source>
        <dbReference type="Proteomes" id="UP001143910"/>
    </source>
</evidence>
<dbReference type="EMBL" id="JANJQO010001478">
    <property type="protein sequence ID" value="KAJ2970743.1"/>
    <property type="molecule type" value="Genomic_DNA"/>
</dbReference>
<accession>A0ACC1MX18</accession>
<reference evidence="1" key="1">
    <citation type="submission" date="2022-08" db="EMBL/GenBank/DDBJ databases">
        <title>Genome Sequence of Lecanicillium fungicola.</title>
        <authorList>
            <person name="Buettner E."/>
        </authorList>
    </citation>
    <scope>NUCLEOTIDE SEQUENCE</scope>
    <source>
        <strain evidence="1">Babe33</strain>
    </source>
</reference>
<keyword evidence="2" id="KW-1185">Reference proteome</keyword>
<comment type="caution">
    <text evidence="1">The sequence shown here is derived from an EMBL/GenBank/DDBJ whole genome shotgun (WGS) entry which is preliminary data.</text>
</comment>
<dbReference type="Proteomes" id="UP001143910">
    <property type="component" value="Unassembled WGS sequence"/>
</dbReference>
<protein>
    <submittedName>
        <fullName evidence="1">Uncharacterized protein</fullName>
    </submittedName>
</protein>
<sequence>MAKRKRGAESLSIRHLEKLQEDISRSLKEAKGYERQRLSKRQREAGVTEEKKVKLEREIFVLKSLDLHQTARAHLYSSLLRIKSIASHEDLPEALKKGIAKPELTEDERVALHNVTSGLYNRDGVKKAVDKAIAFVCEALELPVPEKGKKGKRERKGKTEEQEEDSKPATPPMEAAQAKAVVKDAGNNDEDETDFEGFSNNEDEGNEAEDIDGDATVTQENDFAAMDGLLGSSDDEDENDEEQARLWEKYRGKETVNLDDISASGGDSDPEDNHDDDDEADDESDEAAEPGAETKTPKKFTRPVSLSPSPDATN</sequence>
<organism evidence="1 2">
    <name type="scientific">Zarea fungicola</name>
    <dbReference type="NCBI Taxonomy" id="93591"/>
    <lineage>
        <taxon>Eukaryota</taxon>
        <taxon>Fungi</taxon>
        <taxon>Dikarya</taxon>
        <taxon>Ascomycota</taxon>
        <taxon>Pezizomycotina</taxon>
        <taxon>Sordariomycetes</taxon>
        <taxon>Hypocreomycetidae</taxon>
        <taxon>Hypocreales</taxon>
        <taxon>Cordycipitaceae</taxon>
        <taxon>Zarea</taxon>
    </lineage>
</organism>
<evidence type="ECO:0000313" key="1">
    <source>
        <dbReference type="EMBL" id="KAJ2970743.1"/>
    </source>
</evidence>
<proteinExistence type="predicted"/>